<dbReference type="PROSITE" id="PS50995">
    <property type="entry name" value="HTH_MARR_2"/>
    <property type="match status" value="1"/>
</dbReference>
<dbReference type="Gene3D" id="1.10.10.10">
    <property type="entry name" value="Winged helix-like DNA-binding domain superfamily/Winged helix DNA-binding domain"/>
    <property type="match status" value="1"/>
</dbReference>
<reference evidence="5 6" key="1">
    <citation type="submission" date="2019-11" db="EMBL/GenBank/DDBJ databases">
        <authorList>
            <person name="Li J."/>
        </authorList>
    </citation>
    <scope>NUCLEOTIDE SEQUENCE [LARGE SCALE GENOMIC DNA]</scope>
    <source>
        <strain evidence="5 6">MF47</strain>
    </source>
</reference>
<dbReference type="RefSeq" id="WP_153651217.1">
    <property type="nucleotide sequence ID" value="NZ_CP045737.1"/>
</dbReference>
<evidence type="ECO:0000256" key="1">
    <source>
        <dbReference type="ARBA" id="ARBA00023015"/>
    </source>
</evidence>
<proteinExistence type="predicted"/>
<dbReference type="InterPro" id="IPR036390">
    <property type="entry name" value="WH_DNA-bd_sf"/>
</dbReference>
<evidence type="ECO:0000256" key="3">
    <source>
        <dbReference type="ARBA" id="ARBA00023163"/>
    </source>
</evidence>
<dbReference type="Pfam" id="PF12802">
    <property type="entry name" value="MarR_2"/>
    <property type="match status" value="1"/>
</dbReference>
<keyword evidence="1" id="KW-0805">Transcription regulation</keyword>
<dbReference type="SMART" id="SM00347">
    <property type="entry name" value="HTH_MARR"/>
    <property type="match status" value="1"/>
</dbReference>
<organism evidence="5 6">
    <name type="scientific">Aeromicrobium yanjiei</name>
    <dbReference type="NCBI Taxonomy" id="2662028"/>
    <lineage>
        <taxon>Bacteria</taxon>
        <taxon>Bacillati</taxon>
        <taxon>Actinomycetota</taxon>
        <taxon>Actinomycetes</taxon>
        <taxon>Propionibacteriales</taxon>
        <taxon>Nocardioidaceae</taxon>
        <taxon>Aeromicrobium</taxon>
    </lineage>
</organism>
<dbReference type="PANTHER" id="PTHR42756:SF1">
    <property type="entry name" value="TRANSCRIPTIONAL REPRESSOR OF EMRAB OPERON"/>
    <property type="match status" value="1"/>
</dbReference>
<name>A0A5Q2MDL3_9ACTN</name>
<dbReference type="InterPro" id="IPR036388">
    <property type="entry name" value="WH-like_DNA-bd_sf"/>
</dbReference>
<dbReference type="GO" id="GO:0003677">
    <property type="term" value="F:DNA binding"/>
    <property type="evidence" value="ECO:0007669"/>
    <property type="project" value="UniProtKB-KW"/>
</dbReference>
<protein>
    <submittedName>
        <fullName evidence="5">MarR family transcriptional regulator</fullName>
    </submittedName>
</protein>
<evidence type="ECO:0000313" key="5">
    <source>
        <dbReference type="EMBL" id="QGG39943.1"/>
    </source>
</evidence>
<keyword evidence="3" id="KW-0804">Transcription</keyword>
<keyword evidence="6" id="KW-1185">Reference proteome</keyword>
<dbReference type="PRINTS" id="PR00598">
    <property type="entry name" value="HTHMARR"/>
</dbReference>
<evidence type="ECO:0000313" key="6">
    <source>
        <dbReference type="Proteomes" id="UP000392064"/>
    </source>
</evidence>
<dbReference type="PANTHER" id="PTHR42756">
    <property type="entry name" value="TRANSCRIPTIONAL REGULATOR, MARR"/>
    <property type="match status" value="1"/>
</dbReference>
<dbReference type="Proteomes" id="UP000392064">
    <property type="component" value="Chromosome"/>
</dbReference>
<keyword evidence="2" id="KW-0238">DNA-binding</keyword>
<dbReference type="EMBL" id="CP045737">
    <property type="protein sequence ID" value="QGG39943.1"/>
    <property type="molecule type" value="Genomic_DNA"/>
</dbReference>
<evidence type="ECO:0000259" key="4">
    <source>
        <dbReference type="PROSITE" id="PS50995"/>
    </source>
</evidence>
<dbReference type="GO" id="GO:0003700">
    <property type="term" value="F:DNA-binding transcription factor activity"/>
    <property type="evidence" value="ECO:0007669"/>
    <property type="project" value="InterPro"/>
</dbReference>
<dbReference type="KEGG" id="aef:GEV26_00315"/>
<evidence type="ECO:0000256" key="2">
    <source>
        <dbReference type="ARBA" id="ARBA00023125"/>
    </source>
</evidence>
<accession>A0A5Q2MDL3</accession>
<dbReference type="InterPro" id="IPR000835">
    <property type="entry name" value="HTH_MarR-typ"/>
</dbReference>
<sequence length="112" mass="12302">MAVSAEGADVNQATIAQRLGIDRTVMTYLVDDLEKAGMVERRPDPADRRARQVVVTATGRRVLTDASSRMVQIERTVLGALPDADIETFRLLLTVSRQQAVRRRPLPSGCPS</sequence>
<dbReference type="AlphaFoldDB" id="A0A5Q2MDL3"/>
<dbReference type="SUPFAM" id="SSF46785">
    <property type="entry name" value="Winged helix' DNA-binding domain"/>
    <property type="match status" value="1"/>
</dbReference>
<gene>
    <name evidence="5" type="ORF">GEV26_00315</name>
</gene>
<feature type="domain" description="HTH marR-type" evidence="4">
    <location>
        <begin position="1"/>
        <end position="98"/>
    </location>
</feature>